<feature type="transmembrane region" description="Helical" evidence="1">
    <location>
        <begin position="59"/>
        <end position="78"/>
    </location>
</feature>
<evidence type="ECO:0000259" key="2">
    <source>
        <dbReference type="Pfam" id="PF02517"/>
    </source>
</evidence>
<evidence type="ECO:0000256" key="1">
    <source>
        <dbReference type="SAM" id="Phobius"/>
    </source>
</evidence>
<dbReference type="AlphaFoldDB" id="A0A1M5ZZY6"/>
<feature type="transmembrane region" description="Helical" evidence="1">
    <location>
        <begin position="228"/>
        <end position="251"/>
    </location>
</feature>
<feature type="transmembrane region" description="Helical" evidence="1">
    <location>
        <begin position="27"/>
        <end position="47"/>
    </location>
</feature>
<name>A0A1M5ZZY6_9ACTN</name>
<organism evidence="3 4">
    <name type="scientific">Tessaracoccus bendigoensis DSM 12906</name>
    <dbReference type="NCBI Taxonomy" id="1123357"/>
    <lineage>
        <taxon>Bacteria</taxon>
        <taxon>Bacillati</taxon>
        <taxon>Actinomycetota</taxon>
        <taxon>Actinomycetes</taxon>
        <taxon>Propionibacteriales</taxon>
        <taxon>Propionibacteriaceae</taxon>
        <taxon>Tessaracoccus</taxon>
    </lineage>
</organism>
<dbReference type="STRING" id="1123357.SAMN02745244_00027"/>
<accession>A0A1M5ZZY6</accession>
<keyword evidence="1" id="KW-0812">Transmembrane</keyword>
<dbReference type="GO" id="GO:0080120">
    <property type="term" value="P:CAAX-box protein maturation"/>
    <property type="evidence" value="ECO:0007669"/>
    <property type="project" value="UniProtKB-ARBA"/>
</dbReference>
<keyword evidence="4" id="KW-1185">Reference proteome</keyword>
<protein>
    <recommendedName>
        <fullName evidence="2">CAAX prenyl protease 2/Lysostaphin resistance protein A-like domain-containing protein</fullName>
    </recommendedName>
</protein>
<keyword evidence="1" id="KW-0472">Membrane</keyword>
<keyword evidence="1" id="KW-1133">Transmembrane helix</keyword>
<feature type="transmembrane region" description="Helical" evidence="1">
    <location>
        <begin position="98"/>
        <end position="117"/>
    </location>
</feature>
<dbReference type="Pfam" id="PF02517">
    <property type="entry name" value="Rce1-like"/>
    <property type="match status" value="1"/>
</dbReference>
<dbReference type="OrthoDB" id="4772204at2"/>
<dbReference type="Proteomes" id="UP000184512">
    <property type="component" value="Unassembled WGS sequence"/>
</dbReference>
<dbReference type="InterPro" id="IPR003675">
    <property type="entry name" value="Rce1/LyrA-like_dom"/>
</dbReference>
<proteinExistence type="predicted"/>
<sequence length="264" mass="28487">MDTQLAQPTRSDHTAVPLAAWDTKRPWLWAVVVGLAGTVLTAFGAGYSQVRELDLLTATYAQAAFVGASALVGLAVMWRSRPSLADYGFRRPVHLDRTLWLLPLAVIPVILVGFAGLHVSLTQAAAYTVLCVSVGFSEEIWFRGLLLATLRRLGERHAIVGGSVVFGTLHLFNVFTGRPPLYLALQFAFACLVGLVLAELVAITGSLWPGIGWHLVYDLTALSTSDQLTPAVLTGLALMTAVLAAYAIWLWRQLPVDRPARTAG</sequence>
<feature type="transmembrane region" description="Helical" evidence="1">
    <location>
        <begin position="158"/>
        <end position="175"/>
    </location>
</feature>
<dbReference type="EMBL" id="FQZG01000003">
    <property type="protein sequence ID" value="SHI29822.1"/>
    <property type="molecule type" value="Genomic_DNA"/>
</dbReference>
<feature type="domain" description="CAAX prenyl protease 2/Lysostaphin resistance protein A-like" evidence="2">
    <location>
        <begin position="124"/>
        <end position="219"/>
    </location>
</feature>
<evidence type="ECO:0000313" key="4">
    <source>
        <dbReference type="Proteomes" id="UP000184512"/>
    </source>
</evidence>
<evidence type="ECO:0000313" key="3">
    <source>
        <dbReference type="EMBL" id="SHI29822.1"/>
    </source>
</evidence>
<gene>
    <name evidence="3" type="ORF">SAMN02745244_00027</name>
</gene>
<dbReference type="GO" id="GO:0004175">
    <property type="term" value="F:endopeptidase activity"/>
    <property type="evidence" value="ECO:0007669"/>
    <property type="project" value="UniProtKB-ARBA"/>
</dbReference>
<reference evidence="3 4" key="1">
    <citation type="submission" date="2016-11" db="EMBL/GenBank/DDBJ databases">
        <authorList>
            <person name="Jaros S."/>
            <person name="Januszkiewicz K."/>
            <person name="Wedrychowicz H."/>
        </authorList>
    </citation>
    <scope>NUCLEOTIDE SEQUENCE [LARGE SCALE GENOMIC DNA]</scope>
    <source>
        <strain evidence="3 4">DSM 12906</strain>
    </source>
</reference>
<dbReference type="RefSeq" id="WP_073185221.1">
    <property type="nucleotide sequence ID" value="NZ_FQZG01000003.1"/>
</dbReference>
<feature type="transmembrane region" description="Helical" evidence="1">
    <location>
        <begin position="187"/>
        <end position="208"/>
    </location>
</feature>